<dbReference type="Pfam" id="PF01535">
    <property type="entry name" value="PPR"/>
    <property type="match status" value="1"/>
</dbReference>
<evidence type="ECO:0000313" key="4">
    <source>
        <dbReference type="EMBL" id="THG08224.1"/>
    </source>
</evidence>
<protein>
    <submittedName>
        <fullName evidence="4">Uncharacterized protein</fullName>
    </submittedName>
</protein>
<sequence>MSKIDASAIIGRAISYNWLLKGTPPPVSSFLLLRSFSTIFTTPTSSAHPPPSSSVITNQRVKLSKTVTTHQCDSNFDDAFQGILFDIYTFNIAINCYCHLNQVHVGFSVFGCLFKRGFIPTVATFNTLINGLILEDKTHEAVELFKKLITSREIEPNVVMYGTIINGLCRIGNTIRAVSLIRIMEDGSYKPDTVVCNTIIDSFCKDRMVDDALKLFSKMNEQGIHRDVVTYTSLIHGLHNFGK</sequence>
<organism evidence="4 5">
    <name type="scientific">Camellia sinensis var. sinensis</name>
    <name type="common">China tea</name>
    <dbReference type="NCBI Taxonomy" id="542762"/>
    <lineage>
        <taxon>Eukaryota</taxon>
        <taxon>Viridiplantae</taxon>
        <taxon>Streptophyta</taxon>
        <taxon>Embryophyta</taxon>
        <taxon>Tracheophyta</taxon>
        <taxon>Spermatophyta</taxon>
        <taxon>Magnoliopsida</taxon>
        <taxon>eudicotyledons</taxon>
        <taxon>Gunneridae</taxon>
        <taxon>Pentapetalae</taxon>
        <taxon>asterids</taxon>
        <taxon>Ericales</taxon>
        <taxon>Theaceae</taxon>
        <taxon>Camellia</taxon>
    </lineage>
</organism>
<feature type="repeat" description="PPR" evidence="3">
    <location>
        <begin position="192"/>
        <end position="226"/>
    </location>
</feature>
<comment type="similarity">
    <text evidence="1">Belongs to the PPR family. P subfamily.</text>
</comment>
<feature type="repeat" description="PPR" evidence="3">
    <location>
        <begin position="121"/>
        <end position="156"/>
    </location>
</feature>
<dbReference type="Proteomes" id="UP000306102">
    <property type="component" value="Unassembled WGS sequence"/>
</dbReference>
<keyword evidence="5" id="KW-1185">Reference proteome</keyword>
<reference evidence="4 5" key="1">
    <citation type="journal article" date="2018" name="Proc. Natl. Acad. Sci. U.S.A.">
        <title>Draft genome sequence of Camellia sinensis var. sinensis provides insights into the evolution of the tea genome and tea quality.</title>
        <authorList>
            <person name="Wei C."/>
            <person name="Yang H."/>
            <person name="Wang S."/>
            <person name="Zhao J."/>
            <person name="Liu C."/>
            <person name="Gao L."/>
            <person name="Xia E."/>
            <person name="Lu Y."/>
            <person name="Tai Y."/>
            <person name="She G."/>
            <person name="Sun J."/>
            <person name="Cao H."/>
            <person name="Tong W."/>
            <person name="Gao Q."/>
            <person name="Li Y."/>
            <person name="Deng W."/>
            <person name="Jiang X."/>
            <person name="Wang W."/>
            <person name="Chen Q."/>
            <person name="Zhang S."/>
            <person name="Li H."/>
            <person name="Wu J."/>
            <person name="Wang P."/>
            <person name="Li P."/>
            <person name="Shi C."/>
            <person name="Zheng F."/>
            <person name="Jian J."/>
            <person name="Huang B."/>
            <person name="Shan D."/>
            <person name="Shi M."/>
            <person name="Fang C."/>
            <person name="Yue Y."/>
            <person name="Li F."/>
            <person name="Li D."/>
            <person name="Wei S."/>
            <person name="Han B."/>
            <person name="Jiang C."/>
            <person name="Yin Y."/>
            <person name="Xia T."/>
            <person name="Zhang Z."/>
            <person name="Bennetzen J.L."/>
            <person name="Zhao S."/>
            <person name="Wan X."/>
        </authorList>
    </citation>
    <scope>NUCLEOTIDE SEQUENCE [LARGE SCALE GENOMIC DNA]</scope>
    <source>
        <strain evidence="5">cv. Shuchazao</strain>
        <tissue evidence="4">Leaf</tissue>
    </source>
</reference>
<feature type="repeat" description="PPR" evidence="3">
    <location>
        <begin position="157"/>
        <end position="191"/>
    </location>
</feature>
<dbReference type="PROSITE" id="PS51375">
    <property type="entry name" value="PPR"/>
    <property type="match status" value="4"/>
</dbReference>
<dbReference type="InterPro" id="IPR011990">
    <property type="entry name" value="TPR-like_helical_dom_sf"/>
</dbReference>
<dbReference type="Gene3D" id="1.25.40.10">
    <property type="entry name" value="Tetratricopeptide repeat domain"/>
    <property type="match status" value="2"/>
</dbReference>
<dbReference type="EMBL" id="SDRB02009439">
    <property type="protein sequence ID" value="THG08224.1"/>
    <property type="molecule type" value="Genomic_DNA"/>
</dbReference>
<gene>
    <name evidence="4" type="ORF">TEA_002201</name>
</gene>
<dbReference type="NCBIfam" id="TIGR00756">
    <property type="entry name" value="PPR"/>
    <property type="match status" value="4"/>
</dbReference>
<dbReference type="AlphaFoldDB" id="A0A4S4DYQ8"/>
<comment type="caution">
    <text evidence="4">The sequence shown here is derived from an EMBL/GenBank/DDBJ whole genome shotgun (WGS) entry which is preliminary data.</text>
</comment>
<dbReference type="PANTHER" id="PTHR47941">
    <property type="entry name" value="PENTATRICOPEPTIDE REPEAT-CONTAINING PROTEIN 3, MITOCHONDRIAL"/>
    <property type="match status" value="1"/>
</dbReference>
<evidence type="ECO:0000256" key="3">
    <source>
        <dbReference type="PROSITE-ProRule" id="PRU00708"/>
    </source>
</evidence>
<evidence type="ECO:0000313" key="5">
    <source>
        <dbReference type="Proteomes" id="UP000306102"/>
    </source>
</evidence>
<dbReference type="Pfam" id="PF13041">
    <property type="entry name" value="PPR_2"/>
    <property type="match status" value="2"/>
</dbReference>
<name>A0A4S4DYQ8_CAMSN</name>
<evidence type="ECO:0000256" key="2">
    <source>
        <dbReference type="ARBA" id="ARBA00022737"/>
    </source>
</evidence>
<proteinExistence type="inferred from homology"/>
<accession>A0A4S4DYQ8</accession>
<evidence type="ECO:0000256" key="1">
    <source>
        <dbReference type="ARBA" id="ARBA00007626"/>
    </source>
</evidence>
<dbReference type="InterPro" id="IPR002885">
    <property type="entry name" value="PPR_rpt"/>
</dbReference>
<keyword evidence="2" id="KW-0677">Repeat</keyword>
<feature type="repeat" description="PPR" evidence="3">
    <location>
        <begin position="86"/>
        <end position="120"/>
    </location>
</feature>